<organism evidence="2 3">
    <name type="scientific">Lachnospira pectinoschiza</name>
    <dbReference type="NCBI Taxonomy" id="28052"/>
    <lineage>
        <taxon>Bacteria</taxon>
        <taxon>Bacillati</taxon>
        <taxon>Bacillota</taxon>
        <taxon>Clostridia</taxon>
        <taxon>Lachnospirales</taxon>
        <taxon>Lachnospiraceae</taxon>
        <taxon>Lachnospira</taxon>
    </lineage>
</organism>
<protein>
    <recommendedName>
        <fullName evidence="1">Cyclophilin-like domain-containing protein</fullName>
    </recommendedName>
</protein>
<proteinExistence type="predicted"/>
<dbReference type="InterPro" id="IPR041183">
    <property type="entry name" value="Cyclophilin-like"/>
</dbReference>
<gene>
    <name evidence="2" type="ORF">SAMN05216544_2299</name>
</gene>
<dbReference type="Gene3D" id="2.40.100.20">
    <property type="match status" value="1"/>
</dbReference>
<sequence>MKQILIEVNEIVLQGILNDTKAAKEFEKRLPLSISCRKNEVEYYSYMPRGVFDPYNIQFGFYKGDIILWDGIFRLPYMDADVKQDREKSMVIGHVRDVSILKDLPSNIKITINFKED</sequence>
<dbReference type="Proteomes" id="UP000187651">
    <property type="component" value="Unassembled WGS sequence"/>
</dbReference>
<accession>A0A1H0A0E2</accession>
<evidence type="ECO:0000259" key="1">
    <source>
        <dbReference type="Pfam" id="PF18050"/>
    </source>
</evidence>
<dbReference type="Pfam" id="PF18050">
    <property type="entry name" value="Cyclophil_like2"/>
    <property type="match status" value="1"/>
</dbReference>
<dbReference type="SUPFAM" id="SSF50891">
    <property type="entry name" value="Cyclophilin-like"/>
    <property type="match status" value="1"/>
</dbReference>
<reference evidence="3" key="1">
    <citation type="submission" date="2016-10" db="EMBL/GenBank/DDBJ databases">
        <authorList>
            <person name="Varghese N."/>
            <person name="Submissions S."/>
        </authorList>
    </citation>
    <scope>NUCLEOTIDE SEQUENCE [LARGE SCALE GENOMIC DNA]</scope>
    <source>
        <strain evidence="3">M83</strain>
    </source>
</reference>
<dbReference type="InterPro" id="IPR029000">
    <property type="entry name" value="Cyclophilin-like_dom_sf"/>
</dbReference>
<evidence type="ECO:0000313" key="2">
    <source>
        <dbReference type="EMBL" id="SDN27209.1"/>
    </source>
</evidence>
<dbReference type="AlphaFoldDB" id="A0A1H0A0E2"/>
<evidence type="ECO:0000313" key="3">
    <source>
        <dbReference type="Proteomes" id="UP000187651"/>
    </source>
</evidence>
<dbReference type="OrthoDB" id="9801466at2"/>
<keyword evidence="3" id="KW-1185">Reference proteome</keyword>
<dbReference type="RefSeq" id="WP_074522253.1">
    <property type="nucleotide sequence ID" value="NZ_FNHZ01000010.1"/>
</dbReference>
<name>A0A1H0A0E2_9FIRM</name>
<dbReference type="EMBL" id="FNHZ01000010">
    <property type="protein sequence ID" value="SDN27209.1"/>
    <property type="molecule type" value="Genomic_DNA"/>
</dbReference>
<feature type="domain" description="Cyclophilin-like" evidence="1">
    <location>
        <begin position="6"/>
        <end position="112"/>
    </location>
</feature>